<keyword evidence="3" id="KW-1185">Reference proteome</keyword>
<gene>
    <name evidence="2" type="ORF">CDEST_05949</name>
</gene>
<protein>
    <submittedName>
        <fullName evidence="2">Metallopeptidase, catalytic domain superfamily</fullName>
    </submittedName>
</protein>
<evidence type="ECO:0000313" key="3">
    <source>
        <dbReference type="Proteomes" id="UP001322277"/>
    </source>
</evidence>
<dbReference type="AlphaFoldDB" id="A0AAX4IC25"/>
<dbReference type="KEGG" id="cdet:87942452"/>
<dbReference type="SUPFAM" id="SSF55486">
    <property type="entry name" value="Metalloproteases ('zincins'), catalytic domain"/>
    <property type="match status" value="1"/>
</dbReference>
<keyword evidence="1" id="KW-0732">Signal</keyword>
<dbReference type="RefSeq" id="XP_062778159.1">
    <property type="nucleotide sequence ID" value="XM_062922108.1"/>
</dbReference>
<evidence type="ECO:0000313" key="2">
    <source>
        <dbReference type="EMBL" id="WQF80935.1"/>
    </source>
</evidence>
<sequence>MQLFCSYFFLFTFLPFCLGFRVHSQNPRLQYNKRDITGNYVIDQQENSPFGCSESQIIALERAITEARYLAGKASAVLGKPGSEFSQAYRLWFGMYMLKSNKEDNSKPATRDAIRKNNFDAVRQMKWPGPTNRVPQWYNDNLSPTGLTFTCAAENDESCSSGTIAMVYEDGHQHQGHKWAGNVILLCRGFFLKKSHKTMIKTWRKSKDEASLSAGFALLHEVQHISAIVGKERRCIDAKNLAPAPNDVSKLCYHYHWSNSCANIPDAMKISNAQNMAFFALEVTANPTTGEPSKEQRQP</sequence>
<reference evidence="3" key="1">
    <citation type="journal article" date="2023" name="bioRxiv">
        <title>Complete genome of the Medicago anthracnose fungus, Colletotrichum destructivum, reveals a mini-chromosome-like region within a core chromosome.</title>
        <authorList>
            <person name="Lapalu N."/>
            <person name="Simon A."/>
            <person name="Lu A."/>
            <person name="Plaumann P.-L."/>
            <person name="Amselem J."/>
            <person name="Pigne S."/>
            <person name="Auger A."/>
            <person name="Koch C."/>
            <person name="Dallery J.-F."/>
            <person name="O'Connell R.J."/>
        </authorList>
    </citation>
    <scope>NUCLEOTIDE SEQUENCE [LARGE SCALE GENOMIC DNA]</scope>
    <source>
        <strain evidence="3">CBS 520.97</strain>
    </source>
</reference>
<name>A0AAX4IC25_9PEZI</name>
<organism evidence="2 3">
    <name type="scientific">Colletotrichum destructivum</name>
    <dbReference type="NCBI Taxonomy" id="34406"/>
    <lineage>
        <taxon>Eukaryota</taxon>
        <taxon>Fungi</taxon>
        <taxon>Dikarya</taxon>
        <taxon>Ascomycota</taxon>
        <taxon>Pezizomycotina</taxon>
        <taxon>Sordariomycetes</taxon>
        <taxon>Hypocreomycetidae</taxon>
        <taxon>Glomerellales</taxon>
        <taxon>Glomerellaceae</taxon>
        <taxon>Colletotrichum</taxon>
        <taxon>Colletotrichum destructivum species complex</taxon>
    </lineage>
</organism>
<dbReference type="Proteomes" id="UP001322277">
    <property type="component" value="Chromosome 4"/>
</dbReference>
<dbReference type="InterPro" id="IPR024079">
    <property type="entry name" value="MetalloPept_cat_dom_sf"/>
</dbReference>
<accession>A0AAX4IC25</accession>
<dbReference type="EMBL" id="CP137308">
    <property type="protein sequence ID" value="WQF80935.1"/>
    <property type="molecule type" value="Genomic_DNA"/>
</dbReference>
<dbReference type="Gene3D" id="3.40.390.10">
    <property type="entry name" value="Collagenase (Catalytic Domain)"/>
    <property type="match status" value="1"/>
</dbReference>
<evidence type="ECO:0000256" key="1">
    <source>
        <dbReference type="SAM" id="SignalP"/>
    </source>
</evidence>
<feature type="signal peptide" evidence="1">
    <location>
        <begin position="1"/>
        <end position="19"/>
    </location>
</feature>
<feature type="chain" id="PRO_5043758008" evidence="1">
    <location>
        <begin position="20"/>
        <end position="299"/>
    </location>
</feature>
<dbReference type="GeneID" id="87942452"/>
<dbReference type="GO" id="GO:0008237">
    <property type="term" value="F:metallopeptidase activity"/>
    <property type="evidence" value="ECO:0007669"/>
    <property type="project" value="InterPro"/>
</dbReference>
<proteinExistence type="predicted"/>